<evidence type="ECO:0000313" key="2">
    <source>
        <dbReference type="EMBL" id="KAF9792877.1"/>
    </source>
</evidence>
<evidence type="ECO:0000313" key="3">
    <source>
        <dbReference type="Proteomes" id="UP000736335"/>
    </source>
</evidence>
<dbReference type="OrthoDB" id="2585251at2759"/>
<protein>
    <submittedName>
        <fullName evidence="2">Uncharacterized protein</fullName>
    </submittedName>
</protein>
<reference evidence="2" key="1">
    <citation type="journal article" date="2020" name="Nat. Commun.">
        <title>Large-scale genome sequencing of mycorrhizal fungi provides insights into the early evolution of symbiotic traits.</title>
        <authorList>
            <person name="Miyauchi S."/>
            <person name="Kiss E."/>
            <person name="Kuo A."/>
            <person name="Drula E."/>
            <person name="Kohler A."/>
            <person name="Sanchez-Garcia M."/>
            <person name="Morin E."/>
            <person name="Andreopoulos B."/>
            <person name="Barry K.W."/>
            <person name="Bonito G."/>
            <person name="Buee M."/>
            <person name="Carver A."/>
            <person name="Chen C."/>
            <person name="Cichocki N."/>
            <person name="Clum A."/>
            <person name="Culley D."/>
            <person name="Crous P.W."/>
            <person name="Fauchery L."/>
            <person name="Girlanda M."/>
            <person name="Hayes R.D."/>
            <person name="Keri Z."/>
            <person name="LaButti K."/>
            <person name="Lipzen A."/>
            <person name="Lombard V."/>
            <person name="Magnuson J."/>
            <person name="Maillard F."/>
            <person name="Murat C."/>
            <person name="Nolan M."/>
            <person name="Ohm R.A."/>
            <person name="Pangilinan J."/>
            <person name="Pereira M.F."/>
            <person name="Perotto S."/>
            <person name="Peter M."/>
            <person name="Pfister S."/>
            <person name="Riley R."/>
            <person name="Sitrit Y."/>
            <person name="Stielow J.B."/>
            <person name="Szollosi G."/>
            <person name="Zifcakova L."/>
            <person name="Stursova M."/>
            <person name="Spatafora J.W."/>
            <person name="Tedersoo L."/>
            <person name="Vaario L.M."/>
            <person name="Yamada A."/>
            <person name="Yan M."/>
            <person name="Wang P."/>
            <person name="Xu J."/>
            <person name="Bruns T."/>
            <person name="Baldrian P."/>
            <person name="Vilgalys R."/>
            <person name="Dunand C."/>
            <person name="Henrissat B."/>
            <person name="Grigoriev I.V."/>
            <person name="Hibbett D."/>
            <person name="Nagy L.G."/>
            <person name="Martin F.M."/>
        </authorList>
    </citation>
    <scope>NUCLEOTIDE SEQUENCE</scope>
    <source>
        <strain evidence="2">UH-Tt-Lm1</strain>
    </source>
</reference>
<feature type="compositionally biased region" description="Low complexity" evidence="1">
    <location>
        <begin position="29"/>
        <end position="55"/>
    </location>
</feature>
<gene>
    <name evidence="2" type="ORF">BJ322DRAFT_1031829</name>
</gene>
<sequence length="468" mass="50575">MQAASYGARAIRGHVPQLNALPGTKIGTSRSIHTSSALRSSSLSHAAHHAPTSSAQRFLSQTKTTVGRYFALLTAPARVGVTTTPGSFRNVAHLAQSNAPPIQQSFSMQARQSAGRPFGAYHLPKAPSITPRPISQVGLGTARNFHSSRPLFQNLVDNAPISLRAFTEADWELETKGKQPAKMTKRQETPEAKKTKEMAKPIEKKAHPVHEIQAEFDHYFATPSAEVITNLLVPLVPTPSSRQPLPPTLSPSIIPLSILLDVHASHQLHSLRVSSLFSRLDAGEVWVDPGVSCSVYGDPSGLASIMKIEFKGWTKSRVRAVLGEAGKGWCMMEEFSVDDLLDSAPPSPSLSGISTPVSGYSTPPFGFDEEASLAGDPSADYDVDPSNSLVIPVLELSHHEVWADSPRMAEHIDIPGSSSHSELDLDHDSDGSLEYDRFSDHSDTTGFGWMMVSSMVSEAGEGPREYIF</sequence>
<evidence type="ECO:0000256" key="1">
    <source>
        <dbReference type="SAM" id="MobiDB-lite"/>
    </source>
</evidence>
<comment type="caution">
    <text evidence="2">The sequence shown here is derived from an EMBL/GenBank/DDBJ whole genome shotgun (WGS) entry which is preliminary data.</text>
</comment>
<accession>A0A9P6HSG9</accession>
<dbReference type="EMBL" id="WIUZ02000001">
    <property type="protein sequence ID" value="KAF9792877.1"/>
    <property type="molecule type" value="Genomic_DNA"/>
</dbReference>
<dbReference type="Proteomes" id="UP000736335">
    <property type="component" value="Unassembled WGS sequence"/>
</dbReference>
<dbReference type="AlphaFoldDB" id="A0A9P6HSG9"/>
<reference evidence="2" key="2">
    <citation type="submission" date="2020-11" db="EMBL/GenBank/DDBJ databases">
        <authorList>
            <consortium name="DOE Joint Genome Institute"/>
            <person name="Kuo A."/>
            <person name="Miyauchi S."/>
            <person name="Kiss E."/>
            <person name="Drula E."/>
            <person name="Kohler A."/>
            <person name="Sanchez-Garcia M."/>
            <person name="Andreopoulos B."/>
            <person name="Barry K.W."/>
            <person name="Bonito G."/>
            <person name="Buee M."/>
            <person name="Carver A."/>
            <person name="Chen C."/>
            <person name="Cichocki N."/>
            <person name="Clum A."/>
            <person name="Culley D."/>
            <person name="Crous P.W."/>
            <person name="Fauchery L."/>
            <person name="Girlanda M."/>
            <person name="Hayes R."/>
            <person name="Keri Z."/>
            <person name="Labutti K."/>
            <person name="Lipzen A."/>
            <person name="Lombard V."/>
            <person name="Magnuson J."/>
            <person name="Maillard F."/>
            <person name="Morin E."/>
            <person name="Murat C."/>
            <person name="Nolan M."/>
            <person name="Ohm R."/>
            <person name="Pangilinan J."/>
            <person name="Pereira M."/>
            <person name="Perotto S."/>
            <person name="Peter M."/>
            <person name="Riley R."/>
            <person name="Sitrit Y."/>
            <person name="Stielow B."/>
            <person name="Szollosi G."/>
            <person name="Zifcakova L."/>
            <person name="Stursova M."/>
            <person name="Spatafora J.W."/>
            <person name="Tedersoo L."/>
            <person name="Vaario L.-M."/>
            <person name="Yamada A."/>
            <person name="Yan M."/>
            <person name="Wang P."/>
            <person name="Xu J."/>
            <person name="Bruns T."/>
            <person name="Baldrian P."/>
            <person name="Vilgalys R."/>
            <person name="Henrissat B."/>
            <person name="Grigoriev I.V."/>
            <person name="Hibbett D."/>
            <person name="Nagy L.G."/>
            <person name="Martin F.M."/>
        </authorList>
    </citation>
    <scope>NUCLEOTIDE SEQUENCE</scope>
    <source>
        <strain evidence="2">UH-Tt-Lm1</strain>
    </source>
</reference>
<feature type="compositionally biased region" description="Basic and acidic residues" evidence="1">
    <location>
        <begin position="185"/>
        <end position="198"/>
    </location>
</feature>
<feature type="region of interest" description="Disordered" evidence="1">
    <location>
        <begin position="19"/>
        <end position="58"/>
    </location>
</feature>
<name>A0A9P6HSG9_9AGAM</name>
<organism evidence="2 3">
    <name type="scientific">Thelephora terrestris</name>
    <dbReference type="NCBI Taxonomy" id="56493"/>
    <lineage>
        <taxon>Eukaryota</taxon>
        <taxon>Fungi</taxon>
        <taxon>Dikarya</taxon>
        <taxon>Basidiomycota</taxon>
        <taxon>Agaricomycotina</taxon>
        <taxon>Agaricomycetes</taxon>
        <taxon>Thelephorales</taxon>
        <taxon>Thelephoraceae</taxon>
        <taxon>Thelephora</taxon>
    </lineage>
</organism>
<keyword evidence="3" id="KW-1185">Reference proteome</keyword>
<proteinExistence type="predicted"/>
<feature type="region of interest" description="Disordered" evidence="1">
    <location>
        <begin position="176"/>
        <end position="198"/>
    </location>
</feature>